<dbReference type="AlphaFoldDB" id="A0A0F8A4M3"/>
<gene>
    <name evidence="2" type="ORF">HIM_06722</name>
</gene>
<protein>
    <submittedName>
        <fullName evidence="2">Uncharacterized protein</fullName>
    </submittedName>
</protein>
<dbReference type="OrthoDB" id="4509729at2759"/>
<evidence type="ECO:0000313" key="3">
    <source>
        <dbReference type="Proteomes" id="UP000054481"/>
    </source>
</evidence>
<reference evidence="2 3" key="1">
    <citation type="journal article" date="2014" name="Genome Biol. Evol.">
        <title>Comparative genomics and transcriptomics analyses reveal divergent lifestyle features of nematode endoparasitic fungus Hirsutella minnesotensis.</title>
        <authorList>
            <person name="Lai Y."/>
            <person name="Liu K."/>
            <person name="Zhang X."/>
            <person name="Zhang X."/>
            <person name="Li K."/>
            <person name="Wang N."/>
            <person name="Shu C."/>
            <person name="Wu Y."/>
            <person name="Wang C."/>
            <person name="Bushley K.E."/>
            <person name="Xiang M."/>
            <person name="Liu X."/>
        </authorList>
    </citation>
    <scope>NUCLEOTIDE SEQUENCE [LARGE SCALE GENOMIC DNA]</scope>
    <source>
        <strain evidence="2 3">3608</strain>
    </source>
</reference>
<dbReference type="Proteomes" id="UP000054481">
    <property type="component" value="Unassembled WGS sequence"/>
</dbReference>
<dbReference type="EMBL" id="KQ030531">
    <property type="protein sequence ID" value="KJZ73829.1"/>
    <property type="molecule type" value="Genomic_DNA"/>
</dbReference>
<sequence>MSPTHCDFALEKYFLLQEQHQELSSHLQQIRPSQRSVSSTSSRSSCSSYSPPQSRHSRSSGRQHTRARARCSGWSKAPVADLDTIVDEETIYEISAEEQRLLDLNESIKRALTELLNTDAVRGDHSMRMWAQARLMETEKELRSGRRRRGSPDW</sequence>
<evidence type="ECO:0000313" key="2">
    <source>
        <dbReference type="EMBL" id="KJZ73829.1"/>
    </source>
</evidence>
<feature type="compositionally biased region" description="Basic residues" evidence="1">
    <location>
        <begin position="55"/>
        <end position="69"/>
    </location>
</feature>
<keyword evidence="3" id="KW-1185">Reference proteome</keyword>
<proteinExistence type="predicted"/>
<evidence type="ECO:0000256" key="1">
    <source>
        <dbReference type="SAM" id="MobiDB-lite"/>
    </source>
</evidence>
<feature type="compositionally biased region" description="Low complexity" evidence="1">
    <location>
        <begin position="31"/>
        <end position="54"/>
    </location>
</feature>
<organism evidence="2 3">
    <name type="scientific">Hirsutella minnesotensis 3608</name>
    <dbReference type="NCBI Taxonomy" id="1043627"/>
    <lineage>
        <taxon>Eukaryota</taxon>
        <taxon>Fungi</taxon>
        <taxon>Dikarya</taxon>
        <taxon>Ascomycota</taxon>
        <taxon>Pezizomycotina</taxon>
        <taxon>Sordariomycetes</taxon>
        <taxon>Hypocreomycetidae</taxon>
        <taxon>Hypocreales</taxon>
        <taxon>Ophiocordycipitaceae</taxon>
        <taxon>Hirsutella</taxon>
    </lineage>
</organism>
<accession>A0A0F8A4M3</accession>
<feature type="region of interest" description="Disordered" evidence="1">
    <location>
        <begin position="27"/>
        <end position="73"/>
    </location>
</feature>
<name>A0A0F8A4M3_9HYPO</name>